<dbReference type="SMART" id="SM00052">
    <property type="entry name" value="EAL"/>
    <property type="match status" value="1"/>
</dbReference>
<dbReference type="SUPFAM" id="SSF141868">
    <property type="entry name" value="EAL domain-like"/>
    <property type="match status" value="1"/>
</dbReference>
<feature type="domain" description="Response regulatory" evidence="2">
    <location>
        <begin position="5"/>
        <end position="124"/>
    </location>
</feature>
<dbReference type="SUPFAM" id="SSF55073">
    <property type="entry name" value="Nucleotide cyclase"/>
    <property type="match status" value="1"/>
</dbReference>
<accession>A0A8J7AS06</accession>
<dbReference type="Proteomes" id="UP000654482">
    <property type="component" value="Unassembled WGS sequence"/>
</dbReference>
<dbReference type="Pfam" id="PF00563">
    <property type="entry name" value="EAL"/>
    <property type="match status" value="1"/>
</dbReference>
<reference evidence="5" key="1">
    <citation type="submission" date="2020-10" db="EMBL/GenBank/DDBJ databases">
        <authorList>
            <person name="Castelo-Branco R."/>
            <person name="Eusebio N."/>
            <person name="Adriana R."/>
            <person name="Vieira A."/>
            <person name="Brugerolle De Fraissinette N."/>
            <person name="Rezende De Castro R."/>
            <person name="Schneider M.P."/>
            <person name="Vasconcelos V."/>
            <person name="Leao P.N."/>
        </authorList>
    </citation>
    <scope>NUCLEOTIDE SEQUENCE</scope>
    <source>
        <strain evidence="5">LEGE 07157</strain>
    </source>
</reference>
<dbReference type="InterPro" id="IPR000160">
    <property type="entry name" value="GGDEF_dom"/>
</dbReference>
<sequence>MNASRILVVDDESLLEYLILQKFRRQIRNNRYQFVFASNGVNALEKIQQEDTFDMILTDLRMPEMDGLTLLEKLRKIDKNIKTVVVSAYGDMQNLRAAMNRGAFDFLVKPVDLQDLEKTIKKTLEHINTNKLQQAQLQKAQEKVQYLAFNDALTDLVNRNFFMQTLKKTIATNSTKTDRLYAVLFLDLDRFKIVNDSLGHTIGDRLLQNVANKLKECSHSNNIVARFGGDEFAILLDNIQDSSEATHLAQRIQTALEQPVQIENYKIYITASIGISLSSIRYEKVEDVIRDADVAMYRAKDQEKSRYAIFDPSMQAMVAERLQLEGDLRKALDNQEFYDRNRPQEFYNHYQPIVSLKTGKIVGFEVLVRWNHPQQGTISPLKFIPIAEETQLIDRLGWWIFQEGCAQLKRWKEEFPHLFFCLNINVSAIQLKQVDFSQKCQEILQSFSLEGSRLKLELTESCLLEDLPKQIAQLSEIKAIQVQLCIDDFGTGYSSLSRLHEFPIDTLKIDRSFIHRMTSSTGHYATVEMIVALAHTLNLNVVAEGIETGEELESLIKLGCEFGQGYLFSRPLDSQAATEFLRKNLNPKT</sequence>
<dbReference type="CDD" id="cd17536">
    <property type="entry name" value="REC_YesN-like"/>
    <property type="match status" value="1"/>
</dbReference>
<evidence type="ECO:0000259" key="2">
    <source>
        <dbReference type="PROSITE" id="PS50110"/>
    </source>
</evidence>
<comment type="caution">
    <text evidence="5">The sequence shown here is derived from an EMBL/GenBank/DDBJ whole genome shotgun (WGS) entry which is preliminary data.</text>
</comment>
<dbReference type="SMART" id="SM00267">
    <property type="entry name" value="GGDEF"/>
    <property type="match status" value="1"/>
</dbReference>
<dbReference type="Pfam" id="PF00990">
    <property type="entry name" value="GGDEF"/>
    <property type="match status" value="1"/>
</dbReference>
<dbReference type="Gene3D" id="3.20.20.450">
    <property type="entry name" value="EAL domain"/>
    <property type="match status" value="1"/>
</dbReference>
<dbReference type="InterPro" id="IPR001633">
    <property type="entry name" value="EAL_dom"/>
</dbReference>
<evidence type="ECO:0000256" key="1">
    <source>
        <dbReference type="PROSITE-ProRule" id="PRU00169"/>
    </source>
</evidence>
<evidence type="ECO:0000259" key="3">
    <source>
        <dbReference type="PROSITE" id="PS50883"/>
    </source>
</evidence>
<keyword evidence="1" id="KW-0597">Phosphoprotein</keyword>
<dbReference type="NCBIfam" id="TIGR00254">
    <property type="entry name" value="GGDEF"/>
    <property type="match status" value="1"/>
</dbReference>
<dbReference type="InterPro" id="IPR029787">
    <property type="entry name" value="Nucleotide_cyclase"/>
</dbReference>
<dbReference type="RefSeq" id="WP_194028268.1">
    <property type="nucleotide sequence ID" value="NZ_JADEWZ010000005.1"/>
</dbReference>
<dbReference type="PROSITE" id="PS50110">
    <property type="entry name" value="RESPONSE_REGULATORY"/>
    <property type="match status" value="1"/>
</dbReference>
<dbReference type="PANTHER" id="PTHR44757">
    <property type="entry name" value="DIGUANYLATE CYCLASE DGCP"/>
    <property type="match status" value="1"/>
</dbReference>
<dbReference type="Gene3D" id="3.40.50.2300">
    <property type="match status" value="1"/>
</dbReference>
<dbReference type="InterPro" id="IPR052155">
    <property type="entry name" value="Biofilm_reg_signaling"/>
</dbReference>
<name>A0A8J7AS06_9CYAN</name>
<dbReference type="PROSITE" id="PS50887">
    <property type="entry name" value="GGDEF"/>
    <property type="match status" value="1"/>
</dbReference>
<organism evidence="5 6">
    <name type="scientific">Lusitaniella coriacea LEGE 07157</name>
    <dbReference type="NCBI Taxonomy" id="945747"/>
    <lineage>
        <taxon>Bacteria</taxon>
        <taxon>Bacillati</taxon>
        <taxon>Cyanobacteriota</taxon>
        <taxon>Cyanophyceae</taxon>
        <taxon>Spirulinales</taxon>
        <taxon>Lusitaniellaceae</taxon>
        <taxon>Lusitaniella</taxon>
    </lineage>
</organism>
<feature type="domain" description="EAL" evidence="3">
    <location>
        <begin position="321"/>
        <end position="585"/>
    </location>
</feature>
<dbReference type="InterPro" id="IPR035919">
    <property type="entry name" value="EAL_sf"/>
</dbReference>
<dbReference type="GO" id="GO:0000160">
    <property type="term" value="P:phosphorelay signal transduction system"/>
    <property type="evidence" value="ECO:0007669"/>
    <property type="project" value="InterPro"/>
</dbReference>
<feature type="modified residue" description="4-aspartylphosphate" evidence="1">
    <location>
        <position position="59"/>
    </location>
</feature>
<dbReference type="InterPro" id="IPR043128">
    <property type="entry name" value="Rev_trsase/Diguanyl_cyclase"/>
</dbReference>
<dbReference type="InterPro" id="IPR011006">
    <property type="entry name" value="CheY-like_superfamily"/>
</dbReference>
<dbReference type="PANTHER" id="PTHR44757:SF2">
    <property type="entry name" value="BIOFILM ARCHITECTURE MAINTENANCE PROTEIN MBAA"/>
    <property type="match status" value="1"/>
</dbReference>
<keyword evidence="6" id="KW-1185">Reference proteome</keyword>
<dbReference type="SUPFAM" id="SSF52172">
    <property type="entry name" value="CheY-like"/>
    <property type="match status" value="1"/>
</dbReference>
<proteinExistence type="predicted"/>
<dbReference type="AlphaFoldDB" id="A0A8J7AS06"/>
<evidence type="ECO:0000313" key="6">
    <source>
        <dbReference type="Proteomes" id="UP000654482"/>
    </source>
</evidence>
<gene>
    <name evidence="5" type="ORF">IQ249_04635</name>
</gene>
<protein>
    <submittedName>
        <fullName evidence="5">EAL domain-containing protein</fullName>
    </submittedName>
</protein>
<dbReference type="Gene3D" id="3.30.70.270">
    <property type="match status" value="1"/>
</dbReference>
<dbReference type="CDD" id="cd01948">
    <property type="entry name" value="EAL"/>
    <property type="match status" value="1"/>
</dbReference>
<dbReference type="EMBL" id="JADEWZ010000005">
    <property type="protein sequence ID" value="MBE9115181.1"/>
    <property type="molecule type" value="Genomic_DNA"/>
</dbReference>
<dbReference type="PROSITE" id="PS50883">
    <property type="entry name" value="EAL"/>
    <property type="match status" value="1"/>
</dbReference>
<dbReference type="InterPro" id="IPR001789">
    <property type="entry name" value="Sig_transdc_resp-reg_receiver"/>
</dbReference>
<dbReference type="FunFam" id="3.30.70.270:FF:000001">
    <property type="entry name" value="Diguanylate cyclase domain protein"/>
    <property type="match status" value="1"/>
</dbReference>
<evidence type="ECO:0000259" key="4">
    <source>
        <dbReference type="PROSITE" id="PS50887"/>
    </source>
</evidence>
<feature type="domain" description="GGDEF" evidence="4">
    <location>
        <begin position="179"/>
        <end position="312"/>
    </location>
</feature>
<evidence type="ECO:0000313" key="5">
    <source>
        <dbReference type="EMBL" id="MBE9115181.1"/>
    </source>
</evidence>
<dbReference type="Pfam" id="PF00072">
    <property type="entry name" value="Response_reg"/>
    <property type="match status" value="1"/>
</dbReference>
<dbReference type="SMART" id="SM00448">
    <property type="entry name" value="REC"/>
    <property type="match status" value="1"/>
</dbReference>
<dbReference type="CDD" id="cd01949">
    <property type="entry name" value="GGDEF"/>
    <property type="match status" value="1"/>
</dbReference>